<evidence type="ECO:0000313" key="2">
    <source>
        <dbReference type="EMBL" id="QWB31978.1"/>
    </source>
</evidence>
<reference evidence="2 3" key="1">
    <citation type="submission" date="2021-05" db="EMBL/GenBank/DDBJ databases">
        <title>Biocontrol using Exiguobacterium acetylicum SI17 against litchi downy blight caused by Peronophythora litchii.</title>
        <authorList>
            <person name="Zheng L."/>
        </authorList>
    </citation>
    <scope>NUCLEOTIDE SEQUENCE [LARGE SCALE GENOMIC DNA]</scope>
    <source>
        <strain evidence="2 3">SI17</strain>
        <plasmid evidence="2 3">p4</plasmid>
    </source>
</reference>
<dbReference type="GeneID" id="88813525"/>
<feature type="transmembrane region" description="Helical" evidence="1">
    <location>
        <begin position="149"/>
        <end position="167"/>
    </location>
</feature>
<keyword evidence="3" id="KW-1185">Reference proteome</keyword>
<keyword evidence="1" id="KW-1133">Transmembrane helix</keyword>
<feature type="transmembrane region" description="Helical" evidence="1">
    <location>
        <begin position="113"/>
        <end position="134"/>
    </location>
</feature>
<keyword evidence="1" id="KW-0812">Transmembrane</keyword>
<feature type="transmembrane region" description="Helical" evidence="1">
    <location>
        <begin position="29"/>
        <end position="47"/>
    </location>
</feature>
<keyword evidence="2" id="KW-0614">Plasmid</keyword>
<evidence type="ECO:0008006" key="4">
    <source>
        <dbReference type="Google" id="ProtNLM"/>
    </source>
</evidence>
<sequence>MNRPPRAERHSSTMTLAEYRAELKEKTGFLISLGGAVIAFCFYNLAVRQQIEIETYGHTTKLFNQDFIMQGIIDFKLYIDLFMFSIPIFLSLHTFLSPKSAIVYVIETKCLTFIIYPLFMGVCILAVLAAEWYYNSMWGGRESNFGAKGMVWVFIATNIMCLINLFMRKDDGGVDHVKYDVKVMTPVAISFVLLIGVSIPYVISLESIRNNREIDFVQYANKSYYLVEKDKEKLLLREVERPTRKKVNGDFVIEDYFVPTSRYKVVNTTDVVIKNEEMLEPIGNKLTKIEFKNVYP</sequence>
<evidence type="ECO:0000313" key="3">
    <source>
        <dbReference type="Proteomes" id="UP000679498"/>
    </source>
</evidence>
<dbReference type="EMBL" id="CP075901">
    <property type="protein sequence ID" value="QWB31978.1"/>
    <property type="molecule type" value="Genomic_DNA"/>
</dbReference>
<gene>
    <name evidence="2" type="ORF">KKI46_17615</name>
</gene>
<accession>A0ABX8GF19</accession>
<dbReference type="Proteomes" id="UP000679498">
    <property type="component" value="Plasmid p4"/>
</dbReference>
<organism evidence="2 3">
    <name type="scientific">Exiguobacterium acetylicum</name>
    <name type="common">Brevibacterium acetylicum</name>
    <dbReference type="NCBI Taxonomy" id="41170"/>
    <lineage>
        <taxon>Bacteria</taxon>
        <taxon>Bacillati</taxon>
        <taxon>Bacillota</taxon>
        <taxon>Bacilli</taxon>
        <taxon>Bacillales</taxon>
        <taxon>Bacillales Family XII. Incertae Sedis</taxon>
        <taxon>Exiguobacterium</taxon>
    </lineage>
</organism>
<feature type="transmembrane region" description="Helical" evidence="1">
    <location>
        <begin position="179"/>
        <end position="203"/>
    </location>
</feature>
<dbReference type="RefSeq" id="WP_214814171.1">
    <property type="nucleotide sequence ID" value="NZ_CP075901.1"/>
</dbReference>
<protein>
    <recommendedName>
        <fullName evidence="4">DUF5671 domain-containing protein</fullName>
    </recommendedName>
</protein>
<name>A0ABX8GF19_EXIAC</name>
<geneLocation type="plasmid" evidence="2 3">
    <name>p4</name>
</geneLocation>
<feature type="transmembrane region" description="Helical" evidence="1">
    <location>
        <begin position="67"/>
        <end position="92"/>
    </location>
</feature>
<keyword evidence="1" id="KW-0472">Membrane</keyword>
<evidence type="ECO:0000256" key="1">
    <source>
        <dbReference type="SAM" id="Phobius"/>
    </source>
</evidence>
<proteinExistence type="predicted"/>